<evidence type="ECO:0000313" key="1">
    <source>
        <dbReference type="EMBL" id="MEQ2264748.1"/>
    </source>
</evidence>
<dbReference type="Proteomes" id="UP001444071">
    <property type="component" value="Unassembled WGS sequence"/>
</dbReference>
<name>A0ABV0W7Q4_9TELE</name>
<keyword evidence="2" id="KW-1185">Reference proteome</keyword>
<sequence>MSDKEMCLSQSALVLFRTPSMSFIVARLSRHPRRVVKCGSTGLLQLVAFLFFNTGEINCRQHMKEIWVDLGFSQKHHLLLNVSCALDTYDSFYACSWAPLLSAEKRATTVCVLLGTAMHFILSHDLEDFLHFD</sequence>
<accession>A0ABV0W7Q4</accession>
<reference evidence="1 2" key="1">
    <citation type="submission" date="2021-06" db="EMBL/GenBank/DDBJ databases">
        <authorList>
            <person name="Palmer J.M."/>
        </authorList>
    </citation>
    <scope>NUCLEOTIDE SEQUENCE [LARGE SCALE GENOMIC DNA]</scope>
    <source>
        <strain evidence="1 2">XR_2019</strain>
        <tissue evidence="1">Muscle</tissue>
    </source>
</reference>
<comment type="caution">
    <text evidence="1">The sequence shown here is derived from an EMBL/GenBank/DDBJ whole genome shotgun (WGS) entry which is preliminary data.</text>
</comment>
<dbReference type="EMBL" id="JAHRIM010030676">
    <property type="protein sequence ID" value="MEQ2264748.1"/>
    <property type="molecule type" value="Genomic_DNA"/>
</dbReference>
<gene>
    <name evidence="1" type="ORF">XENORESO_018319</name>
</gene>
<protein>
    <submittedName>
        <fullName evidence="1">Uncharacterized protein</fullName>
    </submittedName>
</protein>
<organism evidence="1 2">
    <name type="scientific">Xenotaenia resolanae</name>
    <dbReference type="NCBI Taxonomy" id="208358"/>
    <lineage>
        <taxon>Eukaryota</taxon>
        <taxon>Metazoa</taxon>
        <taxon>Chordata</taxon>
        <taxon>Craniata</taxon>
        <taxon>Vertebrata</taxon>
        <taxon>Euteleostomi</taxon>
        <taxon>Actinopterygii</taxon>
        <taxon>Neopterygii</taxon>
        <taxon>Teleostei</taxon>
        <taxon>Neoteleostei</taxon>
        <taxon>Acanthomorphata</taxon>
        <taxon>Ovalentaria</taxon>
        <taxon>Atherinomorphae</taxon>
        <taxon>Cyprinodontiformes</taxon>
        <taxon>Goodeidae</taxon>
        <taxon>Xenotaenia</taxon>
    </lineage>
</organism>
<evidence type="ECO:0000313" key="2">
    <source>
        <dbReference type="Proteomes" id="UP001444071"/>
    </source>
</evidence>
<proteinExistence type="predicted"/>